<protein>
    <recommendedName>
        <fullName evidence="1">non-specific serine/threonine protein kinase</fullName>
        <ecNumber evidence="1">2.7.11.1</ecNumber>
    </recommendedName>
</protein>
<dbReference type="PROSITE" id="PS50011">
    <property type="entry name" value="PROTEIN_KINASE_DOM"/>
    <property type="match status" value="1"/>
</dbReference>
<feature type="compositionally biased region" description="Polar residues" evidence="5">
    <location>
        <begin position="608"/>
        <end position="623"/>
    </location>
</feature>
<reference evidence="8" key="1">
    <citation type="submission" date="2025-08" db="UniProtKB">
        <authorList>
            <consortium name="RefSeq"/>
        </authorList>
    </citation>
    <scope>IDENTIFICATION</scope>
    <source>
        <tissue evidence="8">Whole organism</tissue>
    </source>
</reference>
<sequence>MAPRKVSKGAASKSNETPKKRVAASGYKLPDPIPEGQVITDIAKNVWVLGKSIGQGGFGEIYLASNDSSRVVTDGDKFVVKVEPHSNGPLFAEMHCYMRIAKPELIDAWKKERKLKRLGMPKYLGSGSFIYKSQKYRFMVMERFGSDLQKILEKLNKKFSFKTVFQIGLEILDVLEYIHDKGYIHADIKASNLLVGFQRGTENQVFLVDYGLACRYAINGQHKEYKYDARKAHDGTIEFTSRDAHIGAHSRRGDLEILGYNMTQWLCSRLPWEDNLTDCDYVAKSKRWYMDNVDKLMDKCFPDGVPPGLFEYLSYVASLTFDELPDYEKCRDILRAGLVDRGYKDDGKLVFMAATPKPVSKKPKSRVNKGVKRRRSDEEENIGLSPNKIVRTSPRSPCKSSTNRINTRLCPRKSYLGLSLSTVALPALHFTDPEDIIIEKENEKMLERQKQMRPKRMVLKKDTSLDNPTPQMLALMAKRREKSLSPPMCNKRHKHKLGKTTPTFDDTPTDLTPEMESIIRRREEREAAERAAKHRERLVDIEARRSLNDTANLDVSVLCVSEVSARDRRYQARLQEPSPPVIAVDDLENSNDGFLASPPCCDTPKPSAVTNHNNNSLKQSKSSTDNEEESQSVERRVCSKVLENIEVVKKKFINSTKKSANNTPERRSSVSKTESKKRNRQSVLNDSESSPALTDLSSKRRRLGRKSSVRNDLVEPNLTFGGTRACADSTSKRAKRKSAIFARDLISKFIFPR</sequence>
<feature type="region of interest" description="Disordered" evidence="5">
    <location>
        <begin position="1"/>
        <end position="23"/>
    </location>
</feature>
<gene>
    <name evidence="8" type="primary">LOC108676541</name>
</gene>
<dbReference type="Proteomes" id="UP000694843">
    <property type="component" value="Unplaced"/>
</dbReference>
<evidence type="ECO:0000256" key="3">
    <source>
        <dbReference type="ARBA" id="ARBA00022840"/>
    </source>
</evidence>
<proteinExistence type="predicted"/>
<organism evidence="7 8">
    <name type="scientific">Hyalella azteca</name>
    <name type="common">Amphipod</name>
    <dbReference type="NCBI Taxonomy" id="294128"/>
    <lineage>
        <taxon>Eukaryota</taxon>
        <taxon>Metazoa</taxon>
        <taxon>Ecdysozoa</taxon>
        <taxon>Arthropoda</taxon>
        <taxon>Crustacea</taxon>
        <taxon>Multicrustacea</taxon>
        <taxon>Malacostraca</taxon>
        <taxon>Eumalacostraca</taxon>
        <taxon>Peracarida</taxon>
        <taxon>Amphipoda</taxon>
        <taxon>Senticaudata</taxon>
        <taxon>Talitrida</taxon>
        <taxon>Talitroidea</taxon>
        <taxon>Hyalellidae</taxon>
        <taxon>Hyalella</taxon>
    </lineage>
</organism>
<dbReference type="SUPFAM" id="SSF56112">
    <property type="entry name" value="Protein kinase-like (PK-like)"/>
    <property type="match status" value="1"/>
</dbReference>
<dbReference type="InterPro" id="IPR017441">
    <property type="entry name" value="Protein_kinase_ATP_BS"/>
</dbReference>
<dbReference type="InterPro" id="IPR008271">
    <property type="entry name" value="Ser/Thr_kinase_AS"/>
</dbReference>
<keyword evidence="8" id="KW-0418">Kinase</keyword>
<dbReference type="PROSITE" id="PS00107">
    <property type="entry name" value="PROTEIN_KINASE_ATP"/>
    <property type="match status" value="1"/>
</dbReference>
<feature type="region of interest" description="Disordered" evidence="5">
    <location>
        <begin position="581"/>
        <end position="635"/>
    </location>
</feature>
<dbReference type="CDD" id="cd14015">
    <property type="entry name" value="STKc_VRK"/>
    <property type="match status" value="1"/>
</dbReference>
<name>A0A979FGG3_HYAAZ</name>
<evidence type="ECO:0000313" key="8">
    <source>
        <dbReference type="RefSeq" id="XP_047736019.1"/>
    </source>
</evidence>
<feature type="binding site" evidence="4">
    <location>
        <position position="81"/>
    </location>
    <ligand>
        <name>ATP</name>
        <dbReference type="ChEBI" id="CHEBI:30616"/>
    </ligand>
</feature>
<accession>A0A979FGG3</accession>
<dbReference type="SMART" id="SM00220">
    <property type="entry name" value="S_TKc"/>
    <property type="match status" value="1"/>
</dbReference>
<evidence type="ECO:0000256" key="5">
    <source>
        <dbReference type="SAM" id="MobiDB-lite"/>
    </source>
</evidence>
<evidence type="ECO:0000256" key="4">
    <source>
        <dbReference type="PROSITE-ProRule" id="PRU10141"/>
    </source>
</evidence>
<evidence type="ECO:0000259" key="6">
    <source>
        <dbReference type="PROSITE" id="PS50011"/>
    </source>
</evidence>
<dbReference type="PANTHER" id="PTHR11909">
    <property type="entry name" value="CASEIN KINASE-RELATED"/>
    <property type="match status" value="1"/>
</dbReference>
<dbReference type="InterPro" id="IPR050235">
    <property type="entry name" value="CK1_Ser-Thr_kinase"/>
</dbReference>
<dbReference type="AlphaFoldDB" id="A0A979FGG3"/>
<dbReference type="Gene3D" id="1.10.510.10">
    <property type="entry name" value="Transferase(Phosphotransferase) domain 1"/>
    <property type="match status" value="1"/>
</dbReference>
<feature type="compositionally biased region" description="Basic residues" evidence="5">
    <location>
        <begin position="359"/>
        <end position="374"/>
    </location>
</feature>
<dbReference type="InterPro" id="IPR000719">
    <property type="entry name" value="Prot_kinase_dom"/>
</dbReference>
<feature type="region of interest" description="Disordered" evidence="5">
    <location>
        <begin position="656"/>
        <end position="710"/>
    </location>
</feature>
<dbReference type="Pfam" id="PF00069">
    <property type="entry name" value="Pkinase"/>
    <property type="match status" value="1"/>
</dbReference>
<dbReference type="GO" id="GO:0004674">
    <property type="term" value="F:protein serine/threonine kinase activity"/>
    <property type="evidence" value="ECO:0007669"/>
    <property type="project" value="UniProtKB-EC"/>
</dbReference>
<dbReference type="PROSITE" id="PS00108">
    <property type="entry name" value="PROTEIN_KINASE_ST"/>
    <property type="match status" value="1"/>
</dbReference>
<evidence type="ECO:0000256" key="1">
    <source>
        <dbReference type="ARBA" id="ARBA00012513"/>
    </source>
</evidence>
<feature type="region of interest" description="Disordered" evidence="5">
    <location>
        <begin position="359"/>
        <end position="381"/>
    </location>
</feature>
<dbReference type="InterPro" id="IPR011009">
    <property type="entry name" value="Kinase-like_dom_sf"/>
</dbReference>
<dbReference type="EC" id="2.7.11.1" evidence="1"/>
<dbReference type="RefSeq" id="XP_047736019.1">
    <property type="nucleotide sequence ID" value="XM_047880063.1"/>
</dbReference>
<feature type="compositionally biased region" description="Basic and acidic residues" evidence="5">
    <location>
        <begin position="664"/>
        <end position="676"/>
    </location>
</feature>
<dbReference type="GO" id="GO:0005524">
    <property type="term" value="F:ATP binding"/>
    <property type="evidence" value="ECO:0007669"/>
    <property type="project" value="UniProtKB-UniRule"/>
</dbReference>
<feature type="region of interest" description="Disordered" evidence="5">
    <location>
        <begin position="483"/>
        <end position="511"/>
    </location>
</feature>
<keyword evidence="8" id="KW-0808">Transferase</keyword>
<keyword evidence="7" id="KW-1185">Reference proteome</keyword>
<feature type="compositionally biased region" description="Polar residues" evidence="5">
    <location>
        <begin position="681"/>
        <end position="692"/>
    </location>
</feature>
<dbReference type="GeneID" id="108676541"/>
<evidence type="ECO:0000256" key="2">
    <source>
        <dbReference type="ARBA" id="ARBA00022741"/>
    </source>
</evidence>
<feature type="compositionally biased region" description="Basic residues" evidence="5">
    <location>
        <begin position="699"/>
        <end position="708"/>
    </location>
</feature>
<dbReference type="OrthoDB" id="2687620at2759"/>
<keyword evidence="2 4" id="KW-0547">Nucleotide-binding</keyword>
<feature type="compositionally biased region" description="Low complexity" evidence="5">
    <location>
        <begin position="500"/>
        <end position="511"/>
    </location>
</feature>
<feature type="domain" description="Protein kinase" evidence="6">
    <location>
        <begin position="47"/>
        <end position="338"/>
    </location>
</feature>
<evidence type="ECO:0000313" key="7">
    <source>
        <dbReference type="Proteomes" id="UP000694843"/>
    </source>
</evidence>
<keyword evidence="3 4" id="KW-0067">ATP-binding</keyword>